<dbReference type="Pfam" id="PF01370">
    <property type="entry name" value="Epimerase"/>
    <property type="match status" value="1"/>
</dbReference>
<proteinExistence type="predicted"/>
<organism evidence="2 3">
    <name type="scientific">Neolecta irregularis (strain DAH-3)</name>
    <dbReference type="NCBI Taxonomy" id="1198029"/>
    <lineage>
        <taxon>Eukaryota</taxon>
        <taxon>Fungi</taxon>
        <taxon>Dikarya</taxon>
        <taxon>Ascomycota</taxon>
        <taxon>Taphrinomycotina</taxon>
        <taxon>Neolectales</taxon>
        <taxon>Neolectaceae</taxon>
        <taxon>Neolecta</taxon>
    </lineage>
</organism>
<dbReference type="Proteomes" id="UP000186594">
    <property type="component" value="Unassembled WGS sequence"/>
</dbReference>
<dbReference type="Gene3D" id="3.40.50.720">
    <property type="entry name" value="NAD(P)-binding Rossmann-like Domain"/>
    <property type="match status" value="1"/>
</dbReference>
<gene>
    <name evidence="2" type="ORF">NEOLI_005361</name>
</gene>
<feature type="domain" description="NAD-dependent epimerase/dehydratase" evidence="1">
    <location>
        <begin position="3"/>
        <end position="142"/>
    </location>
</feature>
<dbReference type="AlphaFoldDB" id="A0A1U7LRZ6"/>
<reference evidence="2 3" key="1">
    <citation type="submission" date="2016-04" db="EMBL/GenBank/DDBJ databases">
        <title>Evolutionary innovation and constraint leading to complex multicellularity in the Ascomycota.</title>
        <authorList>
            <person name="Cisse O."/>
            <person name="Nguyen A."/>
            <person name="Hewitt D.A."/>
            <person name="Jedd G."/>
            <person name="Stajich J.E."/>
        </authorList>
    </citation>
    <scope>NUCLEOTIDE SEQUENCE [LARGE SCALE GENOMIC DNA]</scope>
    <source>
        <strain evidence="2 3">DAH-3</strain>
    </source>
</reference>
<keyword evidence="3" id="KW-1185">Reference proteome</keyword>
<comment type="caution">
    <text evidence="2">The sequence shown here is derived from an EMBL/GenBank/DDBJ whole genome shotgun (WGS) entry which is preliminary data.</text>
</comment>
<protein>
    <recommendedName>
        <fullName evidence="1">NAD-dependent epimerase/dehydratase domain-containing protein</fullName>
    </recommendedName>
</protein>
<sequence>MNILIIGGVGFLGRHLSLTIEKQKLAKHLCIVDKRVPEMVHLSNEMMTVIAPNFQQADMSNPSTATRIFGLHKWDWVFNLQSELPFDANEYFFETEIYNRSLIVGTKAAECGVRCLVQCSGTEVYKGSSGLQNEDAPLKPSTRKGKWILKTEQGLQAIHGYFMLKWQGILIQ</sequence>
<evidence type="ECO:0000313" key="2">
    <source>
        <dbReference type="EMBL" id="OLL25291.1"/>
    </source>
</evidence>
<accession>A0A1U7LRZ6</accession>
<evidence type="ECO:0000313" key="3">
    <source>
        <dbReference type="Proteomes" id="UP000186594"/>
    </source>
</evidence>
<dbReference type="OrthoDB" id="16464at2759"/>
<dbReference type="InterPro" id="IPR036291">
    <property type="entry name" value="NAD(P)-bd_dom_sf"/>
</dbReference>
<dbReference type="STRING" id="1198029.A0A1U7LRZ6"/>
<dbReference type="InterPro" id="IPR001509">
    <property type="entry name" value="Epimerase_deHydtase"/>
</dbReference>
<dbReference type="EMBL" id="LXFE01000449">
    <property type="protein sequence ID" value="OLL25291.1"/>
    <property type="molecule type" value="Genomic_DNA"/>
</dbReference>
<dbReference type="SUPFAM" id="SSF51735">
    <property type="entry name" value="NAD(P)-binding Rossmann-fold domains"/>
    <property type="match status" value="1"/>
</dbReference>
<evidence type="ECO:0000259" key="1">
    <source>
        <dbReference type="Pfam" id="PF01370"/>
    </source>
</evidence>
<name>A0A1U7LRZ6_NEOID</name>